<dbReference type="Proteomes" id="UP001652580">
    <property type="component" value="Chromosome 1"/>
</dbReference>
<dbReference type="InParanoid" id="A0A452CA02"/>
<dbReference type="RefSeq" id="XP_028019918.1">
    <property type="nucleotide sequence ID" value="XM_028164117.2"/>
</dbReference>
<evidence type="ECO:0000256" key="2">
    <source>
        <dbReference type="ARBA" id="ARBA00022737"/>
    </source>
</evidence>
<keyword evidence="4" id="KW-1185">Reference proteome</keyword>
<evidence type="ECO:0000313" key="4">
    <source>
        <dbReference type="Proteomes" id="UP001652580"/>
    </source>
</evidence>
<dbReference type="AlphaFoldDB" id="A0A452CA02"/>
<feature type="region of interest" description="Disordered" evidence="3">
    <location>
        <begin position="25"/>
        <end position="52"/>
    </location>
</feature>
<dbReference type="PRINTS" id="PR00021">
    <property type="entry name" value="PRORICH"/>
</dbReference>
<accession>A0A452CA02</accession>
<protein>
    <submittedName>
        <fullName evidence="5">Small proline-rich protein 2E-like</fullName>
    </submittedName>
</protein>
<name>A0A452CA02_BALAC</name>
<gene>
    <name evidence="5" type="primary">LOC114236529</name>
</gene>
<comment type="similarity">
    <text evidence="1">Belongs to the cornifin (SPRR) family.</text>
</comment>
<evidence type="ECO:0000313" key="5">
    <source>
        <dbReference type="RefSeq" id="XP_028019918.1"/>
    </source>
</evidence>
<dbReference type="Pfam" id="PF14820">
    <property type="entry name" value="SPRR2"/>
    <property type="match status" value="1"/>
</dbReference>
<evidence type="ECO:0000256" key="3">
    <source>
        <dbReference type="SAM" id="MobiDB-lite"/>
    </source>
</evidence>
<dbReference type="GO" id="GO:0001533">
    <property type="term" value="C:cornified envelope"/>
    <property type="evidence" value="ECO:0007669"/>
    <property type="project" value="InterPro"/>
</dbReference>
<evidence type="ECO:0000256" key="1">
    <source>
        <dbReference type="ARBA" id="ARBA00010412"/>
    </source>
</evidence>
<dbReference type="InterPro" id="IPR029142">
    <property type="entry name" value="SPRR2"/>
</dbReference>
<keyword evidence="2" id="KW-0677">Repeat</keyword>
<feature type="compositionally biased region" description="Low complexity" evidence="3">
    <location>
        <begin position="40"/>
        <end position="52"/>
    </location>
</feature>
<dbReference type="GeneID" id="114236529"/>
<organism evidence="4 5">
    <name type="scientific">Balaenoptera acutorostrata</name>
    <name type="common">Common minke whale</name>
    <name type="synonym">Balaena rostrata</name>
    <dbReference type="NCBI Taxonomy" id="9767"/>
    <lineage>
        <taxon>Eukaryota</taxon>
        <taxon>Metazoa</taxon>
        <taxon>Chordata</taxon>
        <taxon>Craniata</taxon>
        <taxon>Vertebrata</taxon>
        <taxon>Euteleostomi</taxon>
        <taxon>Mammalia</taxon>
        <taxon>Eutheria</taxon>
        <taxon>Laurasiatheria</taxon>
        <taxon>Artiodactyla</taxon>
        <taxon>Whippomorpha</taxon>
        <taxon>Cetacea</taxon>
        <taxon>Mysticeti</taxon>
        <taxon>Balaenopteridae</taxon>
        <taxon>Balaenoptera</taxon>
    </lineage>
</organism>
<reference evidence="5" key="2">
    <citation type="submission" date="2025-08" db="UniProtKB">
        <authorList>
            <consortium name="RefSeq"/>
        </authorList>
    </citation>
    <scope>IDENTIFICATION</scope>
</reference>
<sequence length="62" mass="6871">MSSQEQQCKQKCKTPPVCVTKCPDPCSPKKDSDPCPPQPCQQKCPPVTPTQKCQQKCPPKDK</sequence>
<proteinExistence type="inferred from homology"/>
<reference evidence="4" key="1">
    <citation type="submission" date="2025-05" db="UniProtKB">
        <authorList>
            <consortium name="RefSeq"/>
        </authorList>
    </citation>
    <scope>NUCLEOTIDE SEQUENCE [LARGE SCALE GENOMIC DNA]</scope>
</reference>